<evidence type="ECO:0000256" key="6">
    <source>
        <dbReference type="ARBA" id="ARBA00023304"/>
    </source>
</evidence>
<dbReference type="EC" id="2.2.1.6" evidence="8"/>
<dbReference type="FunFam" id="3.30.70.1150:FF:000001">
    <property type="entry name" value="Acetolactate synthase small subunit"/>
    <property type="match status" value="1"/>
</dbReference>
<proteinExistence type="inferred from homology"/>
<dbReference type="InterPro" id="IPR004789">
    <property type="entry name" value="Acetalactate_synth_ssu"/>
</dbReference>
<dbReference type="Pfam" id="PF22629">
    <property type="entry name" value="ACT_AHAS_ss"/>
    <property type="match status" value="1"/>
</dbReference>
<dbReference type="Gene3D" id="3.30.70.260">
    <property type="match status" value="1"/>
</dbReference>
<protein>
    <recommendedName>
        <fullName evidence="8">Acetolactate synthase small subunit</fullName>
        <shortName evidence="8">AHAS</shortName>
        <shortName evidence="8">ALS</shortName>
        <ecNumber evidence="8">2.2.1.6</ecNumber>
    </recommendedName>
    <alternativeName>
        <fullName evidence="8">Acetohydroxy-acid synthase small subunit</fullName>
    </alternativeName>
</protein>
<dbReference type="InterPro" id="IPR039557">
    <property type="entry name" value="AHAS_ACT"/>
</dbReference>
<dbReference type="NCBIfam" id="TIGR00119">
    <property type="entry name" value="acolac_sm"/>
    <property type="match status" value="1"/>
</dbReference>
<comment type="pathway">
    <text evidence="2 8">Amino-acid biosynthesis; L-valine biosynthesis; L-valine from pyruvate: step 1/4.</text>
</comment>
<dbReference type="Gene3D" id="3.30.70.1150">
    <property type="entry name" value="ACT-like. Chain A, domain 2"/>
    <property type="match status" value="1"/>
</dbReference>
<dbReference type="InterPro" id="IPR027271">
    <property type="entry name" value="Acetolactate_synth/TF_NikR_C"/>
</dbReference>
<dbReference type="Pfam" id="PF10369">
    <property type="entry name" value="ALS_ss_C"/>
    <property type="match status" value="1"/>
</dbReference>
<comment type="pathway">
    <text evidence="1 8">Amino-acid biosynthesis; L-isoleucine biosynthesis; L-isoleucine from 2-oxobutanoate: step 1/4.</text>
</comment>
<evidence type="ECO:0000256" key="8">
    <source>
        <dbReference type="RuleBase" id="RU368092"/>
    </source>
</evidence>
<feature type="domain" description="ACT" evidence="9">
    <location>
        <begin position="5"/>
        <end position="79"/>
    </location>
</feature>
<accession>A0A6N2U124</accession>
<evidence type="ECO:0000256" key="4">
    <source>
        <dbReference type="ARBA" id="ARBA00011744"/>
    </source>
</evidence>
<dbReference type="GO" id="GO:0005829">
    <property type="term" value="C:cytosol"/>
    <property type="evidence" value="ECO:0007669"/>
    <property type="project" value="TreeGrafter"/>
</dbReference>
<dbReference type="NCBIfam" id="NF008864">
    <property type="entry name" value="PRK11895.1"/>
    <property type="match status" value="1"/>
</dbReference>
<dbReference type="CDD" id="cd04878">
    <property type="entry name" value="ACT_AHAS"/>
    <property type="match status" value="1"/>
</dbReference>
<dbReference type="SUPFAM" id="SSF55021">
    <property type="entry name" value="ACT-like"/>
    <property type="match status" value="2"/>
</dbReference>
<keyword evidence="8 10" id="KW-0808">Transferase</keyword>
<dbReference type="FunFam" id="3.30.70.260:FF:000001">
    <property type="entry name" value="Acetolactate synthase, small subunit"/>
    <property type="match status" value="1"/>
</dbReference>
<sequence length="165" mass="18123">MQKRILSLLVDNTAGVLSRISGLFSRRGYNIDSLSVGVTADERYSRMTVVCSGDELILEQITKQLAKLVDVRDIKVLEPDNSVSRELVLVKVTAKPEQREAIISIANIFRANVIDVAKESLVIELTGSKSKLGAFVKLLEDYEILELARTGITGLSRGASDITFL</sequence>
<evidence type="ECO:0000256" key="3">
    <source>
        <dbReference type="ARBA" id="ARBA00006341"/>
    </source>
</evidence>
<comment type="subunit">
    <text evidence="4 8">Dimer of large and small chains.</text>
</comment>
<dbReference type="GO" id="GO:1990610">
    <property type="term" value="F:acetolactate synthase regulator activity"/>
    <property type="evidence" value="ECO:0007669"/>
    <property type="project" value="UniProtKB-UniRule"/>
</dbReference>
<dbReference type="EMBL" id="CACRST010000017">
    <property type="protein sequence ID" value="VYT11267.1"/>
    <property type="molecule type" value="Genomic_DNA"/>
</dbReference>
<dbReference type="RefSeq" id="WP_156354202.1">
    <property type="nucleotide sequence ID" value="NZ_CACRST010000017.1"/>
</dbReference>
<dbReference type="InterPro" id="IPR019455">
    <property type="entry name" value="Acetolactate_synth_ssu_C"/>
</dbReference>
<comment type="similarity">
    <text evidence="3 8">Belongs to the acetolactate synthase small subunit family.</text>
</comment>
<evidence type="ECO:0000256" key="2">
    <source>
        <dbReference type="ARBA" id="ARBA00005025"/>
    </source>
</evidence>
<name>A0A6N2U124_9FIRM</name>
<dbReference type="AlphaFoldDB" id="A0A6N2U124"/>
<evidence type="ECO:0000256" key="5">
    <source>
        <dbReference type="ARBA" id="ARBA00022605"/>
    </source>
</evidence>
<keyword evidence="5 8" id="KW-0028">Amino-acid biosynthesis</keyword>
<organism evidence="10">
    <name type="scientific">Blautia glucerasea</name>
    <dbReference type="NCBI Taxonomy" id="536633"/>
    <lineage>
        <taxon>Bacteria</taxon>
        <taxon>Bacillati</taxon>
        <taxon>Bacillota</taxon>
        <taxon>Clostridia</taxon>
        <taxon>Lachnospirales</taxon>
        <taxon>Lachnospiraceae</taxon>
        <taxon>Blautia</taxon>
    </lineage>
</organism>
<dbReference type="PANTHER" id="PTHR30239:SF0">
    <property type="entry name" value="ACETOLACTATE SYNTHASE SMALL SUBUNIT 1, CHLOROPLASTIC"/>
    <property type="match status" value="1"/>
</dbReference>
<comment type="catalytic activity">
    <reaction evidence="7 8">
        <text>2 pyruvate + H(+) = (2S)-2-acetolactate + CO2</text>
        <dbReference type="Rhea" id="RHEA:25249"/>
        <dbReference type="ChEBI" id="CHEBI:15361"/>
        <dbReference type="ChEBI" id="CHEBI:15378"/>
        <dbReference type="ChEBI" id="CHEBI:16526"/>
        <dbReference type="ChEBI" id="CHEBI:58476"/>
        <dbReference type="EC" id="2.2.1.6"/>
    </reaction>
</comment>
<dbReference type="InterPro" id="IPR002912">
    <property type="entry name" value="ACT_dom"/>
</dbReference>
<evidence type="ECO:0000259" key="9">
    <source>
        <dbReference type="PROSITE" id="PS51671"/>
    </source>
</evidence>
<keyword evidence="6 8" id="KW-0100">Branched-chain amino acid biosynthesis</keyword>
<evidence type="ECO:0000256" key="7">
    <source>
        <dbReference type="ARBA" id="ARBA00048670"/>
    </source>
</evidence>
<reference evidence="10" key="1">
    <citation type="submission" date="2019-11" db="EMBL/GenBank/DDBJ databases">
        <authorList>
            <person name="Feng L."/>
        </authorList>
    </citation>
    <scope>NUCLEOTIDE SEQUENCE</scope>
    <source>
        <strain evidence="10">BgluceraseaLFYP119</strain>
    </source>
</reference>
<dbReference type="PROSITE" id="PS51671">
    <property type="entry name" value="ACT"/>
    <property type="match status" value="1"/>
</dbReference>
<dbReference type="PANTHER" id="PTHR30239">
    <property type="entry name" value="ACETOLACTATE SYNTHASE SMALL SUBUNIT"/>
    <property type="match status" value="1"/>
</dbReference>
<evidence type="ECO:0000313" key="10">
    <source>
        <dbReference type="EMBL" id="VYT11267.1"/>
    </source>
</evidence>
<dbReference type="InterPro" id="IPR045865">
    <property type="entry name" value="ACT-like_dom_sf"/>
</dbReference>
<dbReference type="GO" id="GO:0003984">
    <property type="term" value="F:acetolactate synthase activity"/>
    <property type="evidence" value="ECO:0007669"/>
    <property type="project" value="UniProtKB-UniRule"/>
</dbReference>
<comment type="function">
    <text evidence="8">Catalyzes the conversion of 2 pyruvate molecules into acetolactate in the first common step of the biosynthetic pathway of the branched-amino acids such as leucine, isoleucine, and valine.</text>
</comment>
<dbReference type="GO" id="GO:0009099">
    <property type="term" value="P:L-valine biosynthetic process"/>
    <property type="evidence" value="ECO:0007669"/>
    <property type="project" value="UniProtKB-UniRule"/>
</dbReference>
<evidence type="ECO:0000256" key="1">
    <source>
        <dbReference type="ARBA" id="ARBA00004974"/>
    </source>
</evidence>
<dbReference type="UniPathway" id="UPA00049">
    <property type="reaction ID" value="UER00059"/>
</dbReference>
<gene>
    <name evidence="10" type="primary">ilvH</name>
    <name evidence="10" type="ORF">BGLFYP119_01850</name>
</gene>
<dbReference type="InterPro" id="IPR054480">
    <property type="entry name" value="AHAS_small-like_ACT"/>
</dbReference>
<dbReference type="GO" id="GO:0009097">
    <property type="term" value="P:isoleucine biosynthetic process"/>
    <property type="evidence" value="ECO:0007669"/>
    <property type="project" value="UniProtKB-UniRule"/>
</dbReference>
<dbReference type="UniPathway" id="UPA00047">
    <property type="reaction ID" value="UER00055"/>
</dbReference>